<dbReference type="SMART" id="SM00240">
    <property type="entry name" value="FHA"/>
    <property type="match status" value="1"/>
</dbReference>
<feature type="region of interest" description="Disordered" evidence="1">
    <location>
        <begin position="125"/>
        <end position="152"/>
    </location>
</feature>
<dbReference type="InterPro" id="IPR000253">
    <property type="entry name" value="FHA_dom"/>
</dbReference>
<accession>A0A517YEJ7</accession>
<proteinExistence type="predicted"/>
<reference evidence="3 4" key="1">
    <citation type="submission" date="2019-02" db="EMBL/GenBank/DDBJ databases">
        <title>Deep-cultivation of Planctomycetes and their phenomic and genomic characterization uncovers novel biology.</title>
        <authorList>
            <person name="Wiegand S."/>
            <person name="Jogler M."/>
            <person name="Boedeker C."/>
            <person name="Pinto D."/>
            <person name="Vollmers J."/>
            <person name="Rivas-Marin E."/>
            <person name="Kohn T."/>
            <person name="Peeters S.H."/>
            <person name="Heuer A."/>
            <person name="Rast P."/>
            <person name="Oberbeckmann S."/>
            <person name="Bunk B."/>
            <person name="Jeske O."/>
            <person name="Meyerdierks A."/>
            <person name="Storesund J.E."/>
            <person name="Kallscheuer N."/>
            <person name="Luecker S."/>
            <person name="Lage O.M."/>
            <person name="Pohl T."/>
            <person name="Merkel B.J."/>
            <person name="Hornburger P."/>
            <person name="Mueller R.-W."/>
            <person name="Bruemmer F."/>
            <person name="Labrenz M."/>
            <person name="Spormann A.M."/>
            <person name="Op den Camp H."/>
            <person name="Overmann J."/>
            <person name="Amann R."/>
            <person name="Jetten M.S.M."/>
            <person name="Mascher T."/>
            <person name="Medema M.H."/>
            <person name="Devos D.P."/>
            <person name="Kaster A.-K."/>
            <person name="Ovreas L."/>
            <person name="Rohde M."/>
            <person name="Galperin M.Y."/>
            <person name="Jogler C."/>
        </authorList>
    </citation>
    <scope>NUCLEOTIDE SEQUENCE [LARGE SCALE GENOMIC DNA]</scope>
    <source>
        <strain evidence="3 4">ETA_A8</strain>
    </source>
</reference>
<dbReference type="SUPFAM" id="SSF49879">
    <property type="entry name" value="SMAD/FHA domain"/>
    <property type="match status" value="1"/>
</dbReference>
<dbReference type="OrthoDB" id="151099at2"/>
<dbReference type="Proteomes" id="UP000315017">
    <property type="component" value="Chromosome"/>
</dbReference>
<evidence type="ECO:0000256" key="1">
    <source>
        <dbReference type="SAM" id="MobiDB-lite"/>
    </source>
</evidence>
<dbReference type="Gene3D" id="2.60.200.20">
    <property type="match status" value="1"/>
</dbReference>
<dbReference type="InterPro" id="IPR008984">
    <property type="entry name" value="SMAD_FHA_dom_sf"/>
</dbReference>
<keyword evidence="4" id="KW-1185">Reference proteome</keyword>
<organism evidence="3 4">
    <name type="scientific">Anatilimnocola aggregata</name>
    <dbReference type="NCBI Taxonomy" id="2528021"/>
    <lineage>
        <taxon>Bacteria</taxon>
        <taxon>Pseudomonadati</taxon>
        <taxon>Planctomycetota</taxon>
        <taxon>Planctomycetia</taxon>
        <taxon>Pirellulales</taxon>
        <taxon>Pirellulaceae</taxon>
        <taxon>Anatilimnocola</taxon>
    </lineage>
</organism>
<dbReference type="Pfam" id="PF00498">
    <property type="entry name" value="FHA"/>
    <property type="match status" value="1"/>
</dbReference>
<dbReference type="KEGG" id="aagg:ETAA8_37460"/>
<evidence type="ECO:0000313" key="4">
    <source>
        <dbReference type="Proteomes" id="UP000315017"/>
    </source>
</evidence>
<dbReference type="AlphaFoldDB" id="A0A517YEJ7"/>
<gene>
    <name evidence="3" type="ORF">ETAA8_37460</name>
</gene>
<dbReference type="EMBL" id="CP036274">
    <property type="protein sequence ID" value="QDU28643.1"/>
    <property type="molecule type" value="Genomic_DNA"/>
</dbReference>
<protein>
    <submittedName>
        <fullName evidence="3">FHA domain protein</fullName>
    </submittedName>
</protein>
<feature type="domain" description="FHA" evidence="2">
    <location>
        <begin position="21"/>
        <end position="70"/>
    </location>
</feature>
<dbReference type="PROSITE" id="PS50006">
    <property type="entry name" value="FHA_DOMAIN"/>
    <property type="match status" value="1"/>
</dbReference>
<evidence type="ECO:0000259" key="2">
    <source>
        <dbReference type="PROSITE" id="PS50006"/>
    </source>
</evidence>
<evidence type="ECO:0000313" key="3">
    <source>
        <dbReference type="EMBL" id="QDU28643.1"/>
    </source>
</evidence>
<name>A0A517YEJ7_9BACT</name>
<sequence>MYGELVPLGGGDPIPLLKLKLTIGRRENNDIVLRFGNVSGTHCQLTLESGYWYVQDLNSSNGVKVNGTKVSRKRVDPNDELTVAKHKYKLTYNPTDLGASGAPPSDEADYAAIMGRSLLDAAGLSKRQLPESKRYDASDESPGQLKRKKGLD</sequence>
<dbReference type="CDD" id="cd00060">
    <property type="entry name" value="FHA"/>
    <property type="match status" value="1"/>
</dbReference>
<dbReference type="RefSeq" id="WP_145091278.1">
    <property type="nucleotide sequence ID" value="NZ_CP036274.1"/>
</dbReference>
<feature type="compositionally biased region" description="Basic and acidic residues" evidence="1">
    <location>
        <begin position="128"/>
        <end position="137"/>
    </location>
</feature>